<dbReference type="PANTHER" id="PTHR22881">
    <property type="entry name" value="BROMODOMAIN CONTAINING PROTEIN"/>
    <property type="match status" value="1"/>
</dbReference>
<proteinExistence type="predicted"/>
<dbReference type="GO" id="GO:0006325">
    <property type="term" value="P:chromatin organization"/>
    <property type="evidence" value="ECO:0007669"/>
    <property type="project" value="UniProtKB-ARBA"/>
</dbReference>
<name>A0A8H5H465_9AGAR</name>
<evidence type="ECO:0000256" key="3">
    <source>
        <dbReference type="SAM" id="MobiDB-lite"/>
    </source>
</evidence>
<reference evidence="5 6" key="1">
    <citation type="journal article" date="2020" name="ISME J.">
        <title>Uncovering the hidden diversity of litter-decomposition mechanisms in mushroom-forming fungi.</title>
        <authorList>
            <person name="Floudas D."/>
            <person name="Bentzer J."/>
            <person name="Ahren D."/>
            <person name="Johansson T."/>
            <person name="Persson P."/>
            <person name="Tunlid A."/>
        </authorList>
    </citation>
    <scope>NUCLEOTIDE SEQUENCE [LARGE SCALE GENOMIC DNA]</scope>
    <source>
        <strain evidence="5 6">CBS 661.87</strain>
    </source>
</reference>
<evidence type="ECO:0000259" key="4">
    <source>
        <dbReference type="PROSITE" id="PS50014"/>
    </source>
</evidence>
<dbReference type="PROSITE" id="PS50014">
    <property type="entry name" value="BROMODOMAIN_2"/>
    <property type="match status" value="1"/>
</dbReference>
<dbReference type="InterPro" id="IPR036427">
    <property type="entry name" value="Bromodomain-like_sf"/>
</dbReference>
<evidence type="ECO:0000313" key="5">
    <source>
        <dbReference type="EMBL" id="KAF5376459.1"/>
    </source>
</evidence>
<feature type="compositionally biased region" description="Polar residues" evidence="3">
    <location>
        <begin position="10"/>
        <end position="19"/>
    </location>
</feature>
<protein>
    <recommendedName>
        <fullName evidence="4">Bromo domain-containing protein</fullName>
    </recommendedName>
</protein>
<dbReference type="PANTHER" id="PTHR22881:SF27">
    <property type="entry name" value="BROMODOMAIN CONTAINING 7_9"/>
    <property type="match status" value="1"/>
</dbReference>
<feature type="region of interest" description="Disordered" evidence="3">
    <location>
        <begin position="413"/>
        <end position="441"/>
    </location>
</feature>
<dbReference type="Gene3D" id="1.20.920.10">
    <property type="entry name" value="Bromodomain-like"/>
    <property type="match status" value="1"/>
</dbReference>
<dbReference type="AlphaFoldDB" id="A0A8H5H465"/>
<accession>A0A8H5H465</accession>
<dbReference type="EMBL" id="JAACJP010000028">
    <property type="protein sequence ID" value="KAF5376459.1"/>
    <property type="molecule type" value="Genomic_DNA"/>
</dbReference>
<feature type="region of interest" description="Disordered" evidence="3">
    <location>
        <begin position="758"/>
        <end position="788"/>
    </location>
</feature>
<dbReference type="InterPro" id="IPR001487">
    <property type="entry name" value="Bromodomain"/>
</dbReference>
<dbReference type="SMART" id="SM00297">
    <property type="entry name" value="BROMO"/>
    <property type="match status" value="1"/>
</dbReference>
<feature type="compositionally biased region" description="Polar residues" evidence="3">
    <location>
        <begin position="359"/>
        <end position="376"/>
    </location>
</feature>
<dbReference type="GO" id="GO:0006357">
    <property type="term" value="P:regulation of transcription by RNA polymerase II"/>
    <property type="evidence" value="ECO:0007669"/>
    <property type="project" value="TreeGrafter"/>
</dbReference>
<feature type="region of interest" description="Disordered" evidence="3">
    <location>
        <begin position="42"/>
        <end position="67"/>
    </location>
</feature>
<dbReference type="GO" id="GO:0005634">
    <property type="term" value="C:nucleus"/>
    <property type="evidence" value="ECO:0007669"/>
    <property type="project" value="TreeGrafter"/>
</dbReference>
<dbReference type="InterPro" id="IPR051831">
    <property type="entry name" value="Bromodomain_contain_prot"/>
</dbReference>
<keyword evidence="6" id="KW-1185">Reference proteome</keyword>
<feature type="compositionally biased region" description="Polar residues" evidence="3">
    <location>
        <begin position="607"/>
        <end position="616"/>
    </location>
</feature>
<dbReference type="PRINTS" id="PR00503">
    <property type="entry name" value="BROMODOMAIN"/>
</dbReference>
<feature type="region of interest" description="Disordered" evidence="3">
    <location>
        <begin position="355"/>
        <end position="376"/>
    </location>
</feature>
<sequence>MDVSEPFASGYSQPASPSYNGLARPGSSKSSGLTLVLPALKGGKPIKGGKKSKQRFGSYGLQEEEKKAPRPVKLKPLKEVLTKLIGQIKKKDDYAFFLKPVDTSQVQGYTDVVKRPMDLGTMSIKVDRGKYRSLEEFASDLRLVASNAKAFNSPGTIYYTEAERIEAWGLDHISKAAATVIQYETDWNIEIERDDEATPVNADDDEEYNIGTPMDVDEMGIGGRSPSVASQVQPGTSRRGVRGPYKKTASANKLSESIDAEGRLPGSRDGLGAFPPGSHWAQTMLALKIKGKRYKTKKERLRVEKEGPPLLADGSLDYTEMEDPFSVLSIFAPELYTRPYVTPLHPPLFNAPSLLPQYDPSSSESQSQAPRPSVSFPTSINIPLDDLFPQLPISTIPTSNELSSGKRRHWLIIRNPTRSKGKDKDDEADAAEAPSWQTPRDAHATDYGSFAVLAGALEEEMRRRKVFGREGDEENKVFDLIRDTLDCEASASAMQPETSKTDSRVRMNDYWSTQRASTAETYIRDIVYGGIDGLAYVRSLAEFVTPKADLQKVSFVLSYYQTDYNFNKHQSTAPATPLTTWVVREIVDPLTEGRHSLLRETAVELARQTSNTSAPPTSHRPDDGPGRPLFAQVRNSLYLHPSATVALAALLQIKTHKIDMGSLIKAPEELFQSEEEWAGKVFRERRKTRGKDVVKAEDNGDIGLEMEEPERTWMDVDASSKGLAGQDADYDLEGPEELSEVMEYVADAIISLDRKIKQDRSSTSTTSEGVKAKISTSDVGGLGSELKSEAGEDPVLRNLRLNLLALAKRAPLDTIARLPKDLVPEHIRHFVPTLTASG</sequence>
<dbReference type="CDD" id="cd04369">
    <property type="entry name" value="Bromodomain"/>
    <property type="match status" value="1"/>
</dbReference>
<dbReference type="OrthoDB" id="21449at2759"/>
<comment type="caution">
    <text evidence="5">The sequence shown here is derived from an EMBL/GenBank/DDBJ whole genome shotgun (WGS) entry which is preliminary data.</text>
</comment>
<evidence type="ECO:0000313" key="6">
    <source>
        <dbReference type="Proteomes" id="UP000565441"/>
    </source>
</evidence>
<evidence type="ECO:0000256" key="2">
    <source>
        <dbReference type="PROSITE-ProRule" id="PRU00035"/>
    </source>
</evidence>
<feature type="region of interest" description="Disordered" evidence="3">
    <location>
        <begin position="220"/>
        <end position="266"/>
    </location>
</feature>
<feature type="domain" description="Bromo" evidence="4">
    <location>
        <begin position="89"/>
        <end position="159"/>
    </location>
</feature>
<feature type="compositionally biased region" description="Polar residues" evidence="3">
    <location>
        <begin position="227"/>
        <end position="236"/>
    </location>
</feature>
<gene>
    <name evidence="5" type="ORF">D9615_008607</name>
</gene>
<dbReference type="Pfam" id="PF00439">
    <property type="entry name" value="Bromodomain"/>
    <property type="match status" value="1"/>
</dbReference>
<dbReference type="Proteomes" id="UP000565441">
    <property type="component" value="Unassembled WGS sequence"/>
</dbReference>
<dbReference type="SUPFAM" id="SSF47370">
    <property type="entry name" value="Bromodomain"/>
    <property type="match status" value="1"/>
</dbReference>
<feature type="region of interest" description="Disordered" evidence="3">
    <location>
        <begin position="1"/>
        <end position="29"/>
    </location>
</feature>
<evidence type="ECO:0000256" key="1">
    <source>
        <dbReference type="ARBA" id="ARBA00023117"/>
    </source>
</evidence>
<organism evidence="5 6">
    <name type="scientific">Tricholomella constricta</name>
    <dbReference type="NCBI Taxonomy" id="117010"/>
    <lineage>
        <taxon>Eukaryota</taxon>
        <taxon>Fungi</taxon>
        <taxon>Dikarya</taxon>
        <taxon>Basidiomycota</taxon>
        <taxon>Agaricomycotina</taxon>
        <taxon>Agaricomycetes</taxon>
        <taxon>Agaricomycetidae</taxon>
        <taxon>Agaricales</taxon>
        <taxon>Tricholomatineae</taxon>
        <taxon>Lyophyllaceae</taxon>
        <taxon>Tricholomella</taxon>
    </lineage>
</organism>
<keyword evidence="1 2" id="KW-0103">Bromodomain</keyword>
<feature type="compositionally biased region" description="Polar residues" evidence="3">
    <location>
        <begin position="761"/>
        <end position="778"/>
    </location>
</feature>
<feature type="region of interest" description="Disordered" evidence="3">
    <location>
        <begin position="605"/>
        <end position="627"/>
    </location>
</feature>